<dbReference type="EMBL" id="UGRY01000003">
    <property type="protein sequence ID" value="SUD47676.1"/>
    <property type="molecule type" value="Genomic_DNA"/>
</dbReference>
<evidence type="ECO:0000313" key="5">
    <source>
        <dbReference type="Proteomes" id="UP000255467"/>
    </source>
</evidence>
<evidence type="ECO:0000256" key="1">
    <source>
        <dbReference type="ARBA" id="ARBA00022741"/>
    </source>
</evidence>
<dbReference type="Gene3D" id="3.30.420.40">
    <property type="match status" value="2"/>
</dbReference>
<dbReference type="RefSeq" id="WP_051038292.1">
    <property type="nucleotide sequence ID" value="NZ_UGRY01000003.1"/>
</dbReference>
<dbReference type="Proteomes" id="UP000255467">
    <property type="component" value="Unassembled WGS sequence"/>
</dbReference>
<keyword evidence="5" id="KW-1185">Reference proteome</keyword>
<keyword evidence="2" id="KW-0067">ATP-binding</keyword>
<dbReference type="OrthoDB" id="5173286at2"/>
<dbReference type="PRINTS" id="PR00301">
    <property type="entry name" value="HEATSHOCK70"/>
</dbReference>
<dbReference type="AlphaFoldDB" id="A0A379JH34"/>
<dbReference type="PANTHER" id="PTHR42749:SF1">
    <property type="entry name" value="CELL SHAPE-DETERMINING PROTEIN MREB"/>
    <property type="match status" value="1"/>
</dbReference>
<keyword evidence="3" id="KW-0143">Chaperone</keyword>
<dbReference type="STRING" id="1406858.GCA_000710895_02026"/>
<dbReference type="InterPro" id="IPR043129">
    <property type="entry name" value="ATPase_NBD"/>
</dbReference>
<gene>
    <name evidence="4" type="primary">hscA_2</name>
    <name evidence="4" type="ORF">NCTC1934_04997</name>
</gene>
<dbReference type="GO" id="GO:0140662">
    <property type="term" value="F:ATP-dependent protein folding chaperone"/>
    <property type="evidence" value="ECO:0007669"/>
    <property type="project" value="InterPro"/>
</dbReference>
<dbReference type="SUPFAM" id="SSF53067">
    <property type="entry name" value="Actin-like ATPase domain"/>
    <property type="match status" value="2"/>
</dbReference>
<sequence>MVFGVGLSIGTVNTVCATASDRAGKNPPGRRRGAVPVTWRTTLTFDSSGNARVGRIPKHGRVITEFADLTQRGAPTARVGHRALTASDLVATVAYSVIEEVLGKAPAADTAVTVAHPAGYSDDHVADLRAALAGVGLDRATLLAEPLAAVSWLAAERGPLTPGLALVYDLGGSGLTVTLVRVGAGAPADPIVGEPVRSTDYGGRAFGGMLAQHLKRHGGSVVSHVSDADAGELRARHVRRSLALVYRGLRIADVTMADVDRVLVVGGAARPPEVAEVLSAELARPVIVAQDPERTIADGAAIAARDAQLDHEAATHRHPGFSLFRRRLARVAAI</sequence>
<name>A0A379JH34_9NOCA</name>
<evidence type="ECO:0000313" key="4">
    <source>
        <dbReference type="EMBL" id="SUD47676.1"/>
    </source>
</evidence>
<evidence type="ECO:0000256" key="3">
    <source>
        <dbReference type="ARBA" id="ARBA00023186"/>
    </source>
</evidence>
<reference evidence="4 5" key="1">
    <citation type="submission" date="2018-06" db="EMBL/GenBank/DDBJ databases">
        <authorList>
            <consortium name="Pathogen Informatics"/>
            <person name="Doyle S."/>
        </authorList>
    </citation>
    <scope>NUCLEOTIDE SEQUENCE [LARGE SCALE GENOMIC DNA]</scope>
    <source>
        <strain evidence="4 5">NCTC1934</strain>
    </source>
</reference>
<keyword evidence="1" id="KW-0547">Nucleotide-binding</keyword>
<dbReference type="PANTHER" id="PTHR42749">
    <property type="entry name" value="CELL SHAPE-DETERMINING PROTEIN MREB"/>
    <property type="match status" value="1"/>
</dbReference>
<accession>A0A379JH34</accession>
<dbReference type="GO" id="GO:0005524">
    <property type="term" value="F:ATP binding"/>
    <property type="evidence" value="ECO:0007669"/>
    <property type="project" value="UniProtKB-KW"/>
</dbReference>
<dbReference type="InterPro" id="IPR013126">
    <property type="entry name" value="Hsp_70_fam"/>
</dbReference>
<organism evidence="4 5">
    <name type="scientific">Nocardia otitidiscaviarum</name>
    <dbReference type="NCBI Taxonomy" id="1823"/>
    <lineage>
        <taxon>Bacteria</taxon>
        <taxon>Bacillati</taxon>
        <taxon>Actinomycetota</taxon>
        <taxon>Actinomycetes</taxon>
        <taxon>Mycobacteriales</taxon>
        <taxon>Nocardiaceae</taxon>
        <taxon>Nocardia</taxon>
    </lineage>
</organism>
<evidence type="ECO:0000256" key="2">
    <source>
        <dbReference type="ARBA" id="ARBA00022840"/>
    </source>
</evidence>
<proteinExistence type="predicted"/>
<protein>
    <submittedName>
        <fullName evidence="4">Hsc66</fullName>
    </submittedName>
</protein>
<dbReference type="Pfam" id="PF00012">
    <property type="entry name" value="HSP70"/>
    <property type="match status" value="1"/>
</dbReference>